<evidence type="ECO:0000256" key="8">
    <source>
        <dbReference type="ARBA" id="ARBA00023125"/>
    </source>
</evidence>
<evidence type="ECO:0000256" key="3">
    <source>
        <dbReference type="ARBA" id="ARBA00022763"/>
    </source>
</evidence>
<dbReference type="GO" id="GO:0000724">
    <property type="term" value="P:double-strand break repair via homologous recombination"/>
    <property type="evidence" value="ECO:0007669"/>
    <property type="project" value="UniProtKB-UniRule"/>
</dbReference>
<keyword evidence="9 10" id="KW-0234">DNA repair</keyword>
<dbReference type="GO" id="GO:0008854">
    <property type="term" value="F:exodeoxyribonuclease V activity"/>
    <property type="evidence" value="ECO:0007669"/>
    <property type="project" value="InterPro"/>
</dbReference>
<keyword evidence="4 10" id="KW-0378">Hydrolase</keyword>
<keyword evidence="2 10" id="KW-0547">Nucleotide-binding</keyword>
<dbReference type="InterPro" id="IPR027417">
    <property type="entry name" value="P-loop_NTPase"/>
</dbReference>
<keyword evidence="8 10" id="KW-0238">DNA-binding</keyword>
<dbReference type="GO" id="GO:0003677">
    <property type="term" value="F:DNA binding"/>
    <property type="evidence" value="ECO:0007669"/>
    <property type="project" value="UniProtKB-UniRule"/>
</dbReference>
<dbReference type="CDD" id="cd22353">
    <property type="entry name" value="RecC_C-like"/>
    <property type="match status" value="1"/>
</dbReference>
<dbReference type="Pfam" id="PF04257">
    <property type="entry name" value="Exonuc_V_gamma"/>
    <property type="match status" value="1"/>
</dbReference>
<comment type="subunit">
    <text evidence="10">Heterotrimer of RecB, RecC and RecD. All subunits contribute to DNA-binding.</text>
</comment>
<dbReference type="Gene3D" id="3.40.50.300">
    <property type="entry name" value="P-loop containing nucleotide triphosphate hydrolases"/>
    <property type="match status" value="2"/>
</dbReference>
<dbReference type="Pfam" id="PF17946">
    <property type="entry name" value="RecC_C"/>
    <property type="match status" value="1"/>
</dbReference>
<keyword evidence="3 10" id="KW-0227">DNA damage</keyword>
<evidence type="ECO:0000256" key="2">
    <source>
        <dbReference type="ARBA" id="ARBA00022741"/>
    </source>
</evidence>
<dbReference type="Gene3D" id="3.40.50.10930">
    <property type="match status" value="1"/>
</dbReference>
<dbReference type="SUPFAM" id="SSF52980">
    <property type="entry name" value="Restriction endonuclease-like"/>
    <property type="match status" value="1"/>
</dbReference>
<evidence type="ECO:0000256" key="6">
    <source>
        <dbReference type="ARBA" id="ARBA00022839"/>
    </source>
</evidence>
<dbReference type="GO" id="GO:0005524">
    <property type="term" value="F:ATP binding"/>
    <property type="evidence" value="ECO:0007669"/>
    <property type="project" value="UniProtKB-UniRule"/>
</dbReference>
<name>A0A2G6JP83_NEPCE</name>
<gene>
    <name evidence="10 12" type="primary">recC</name>
    <name evidence="12" type="ORF">CSA60_01160</name>
</gene>
<organism evidence="12 13">
    <name type="scientific">Neptuniibacter caesariensis</name>
    <dbReference type="NCBI Taxonomy" id="207954"/>
    <lineage>
        <taxon>Bacteria</taxon>
        <taxon>Pseudomonadati</taxon>
        <taxon>Pseudomonadota</taxon>
        <taxon>Gammaproteobacteria</taxon>
        <taxon>Oceanospirillales</taxon>
        <taxon>Oceanospirillaceae</taxon>
        <taxon>Neptuniibacter</taxon>
    </lineage>
</organism>
<evidence type="ECO:0000256" key="4">
    <source>
        <dbReference type="ARBA" id="ARBA00022801"/>
    </source>
</evidence>
<dbReference type="EMBL" id="PDSH01000010">
    <property type="protein sequence ID" value="PIE25247.1"/>
    <property type="molecule type" value="Genomic_DNA"/>
</dbReference>
<accession>A0A2G6JP83</accession>
<dbReference type="Gene3D" id="1.10.10.160">
    <property type="match status" value="1"/>
</dbReference>
<dbReference type="AlphaFoldDB" id="A0A2G6JP83"/>
<dbReference type="InterPro" id="IPR041500">
    <property type="entry name" value="RecC_C"/>
</dbReference>
<keyword evidence="5 10" id="KW-0347">Helicase</keyword>
<reference evidence="12 13" key="1">
    <citation type="submission" date="2017-10" db="EMBL/GenBank/DDBJ databases">
        <title>Novel microbial diversity and functional potential in the marine mammal oral microbiome.</title>
        <authorList>
            <person name="Dudek N.K."/>
            <person name="Sun C.L."/>
            <person name="Burstein D."/>
            <person name="Kantor R.S."/>
            <person name="Aliaga Goltsman D.S."/>
            <person name="Bik E.M."/>
            <person name="Thomas B.C."/>
            <person name="Banfield J.F."/>
            <person name="Relman D.A."/>
        </authorList>
    </citation>
    <scope>NUCLEOTIDE SEQUENCE [LARGE SCALE GENOMIC DNA]</scope>
    <source>
        <strain evidence="12">DOLJORAL78_47_21</strain>
    </source>
</reference>
<sequence length="1091" mass="124551">MFQVYHSNSLLVLKDLLAEIIRRQPISDPFQAEQILVQSPGMAQWLKLELADSTGIAASVDFPLPASFLWQLFSAVLDDVPERSAYNKEAIAWKLMAILPELLEQDIFSALRHYLENDEGCYRLYQLCQKIADIYDQYLVYRPDWIEDWEQGGNLAANRHPWQPVLWRALRQYTEGLQQPHWHRANMFSAFVKAIKGQKANGKLPPRLFVFGISALPQNYVQALKALGEQTDVHLMVMNPCRYYWGDILDQSQIARMNRRWFSKPDLDFADYAEGNPLLASMGKLGRDYLDQLQETSTEEIDAFMELERETLLSAIQQDILDLENPARFPEQIEHSLDKPMVSEEDSSLVLHSCHSPLREVEVLYDQLLAMFAGNAELKPRDIIVMMPDVAAYAPYIEAVFSNAPAERYLPYSISDRSNRQENPLLLSFEKLLTLNRSRLTVSDVLELLEVPAVMRRVGLDEAGFQKLRFWIDQVNIRWGMDSDQRSLWDLPLFEQNSWRFGLQRMLVGYALGEQSDYWQGVAPYVEIEGLEAELLGKLADFIDLLDQTRAHFGQARLLPDWIEVINALLDNYFQPDEQDEISLNAVRNVLQSLQDQVVDAGYNEPLSPVIIARYLSEGINQQRSSQRFMVGAINFCTLMPMRSIPFRVVCLLGMNDGAYPRSIPPVGFDLMTDYPRRGDRSRRDDDRYLFLEAMLSAQDKLYISYVGRSIRDNKEKIPSVLVSELLDYVAQGYALAGDEKLDYNASGQRLKEHLQTQHPLVAFSPKYFSATGPLFSYAAEWLPAVQLTAEPVPPFIADPLPEEPVQQLELAQLIRFLKNPCRHFFNTRLNINFSSYAVAARDEEPFALDNLSAYLIKQRYLEQALRGHNLDLLDQTVLAEGGLPVARAGELPLGKIRHDCTELAEKVKPLCTGEAKRIEIDQVIAGVQLQGWIDGCYPDHLLRYRPAQVNARDRLATWVEHLALCACNYQKGTVYRGLSGKVIYRPISTDEARAHLSDLIAFYRQGLSSPQAFDAGSAHEYFKQQGKDPEKVIQVLENRFYGSAYGSGLQDDPYVRRAYPDFDSFLQGFLPLAERIYAPMLAVIEEGDDD</sequence>
<evidence type="ECO:0000256" key="10">
    <source>
        <dbReference type="HAMAP-Rule" id="MF_01486"/>
    </source>
</evidence>
<comment type="similarity">
    <text evidence="10">Belongs to the RecC family.</text>
</comment>
<dbReference type="Proteomes" id="UP000243469">
    <property type="component" value="Unassembled WGS sequence"/>
</dbReference>
<protein>
    <recommendedName>
        <fullName evidence="10">RecBCD enzyme subunit RecC</fullName>
    </recommendedName>
    <alternativeName>
        <fullName evidence="10">Exonuclease V subunit RecC</fullName>
        <shortName evidence="10">ExoV subunit RecC</shortName>
    </alternativeName>
    <alternativeName>
        <fullName evidence="10">Helicase/nuclease RecBCD subunit RecC</fullName>
    </alternativeName>
</protein>
<evidence type="ECO:0000313" key="12">
    <source>
        <dbReference type="EMBL" id="PIE25247.1"/>
    </source>
</evidence>
<dbReference type="PIRSF" id="PIRSF000980">
    <property type="entry name" value="RecC"/>
    <property type="match status" value="1"/>
</dbReference>
<keyword evidence="6 10" id="KW-0269">Exonuclease</keyword>
<keyword evidence="1 10" id="KW-0540">Nuclease</keyword>
<comment type="function">
    <text evidence="10">A helicase/nuclease that prepares dsDNA breaks (DSB) for recombinational DNA repair. Binds to DSBs and unwinds DNA via a highly rapid and processive ATP-dependent bidirectional helicase activity. Unwinds dsDNA until it encounters a Chi (crossover hotspot instigator) sequence from the 3' direction. Cuts ssDNA a few nucleotides 3' to the Chi site. The properties and activities of the enzyme are changed at Chi. The Chi-altered holoenzyme produces a long 3'-ssDNA overhang and facilitates RecA-binding to the ssDNA for homologous DNA recombination and repair. Holoenzyme degrades any linearized DNA that is unable to undergo homologous recombination. In the holoenzyme this subunit recognizes the wild-type Chi sequence, and when added to isolated RecB increases its ATP-dependent helicase processivity.</text>
</comment>
<evidence type="ECO:0000256" key="1">
    <source>
        <dbReference type="ARBA" id="ARBA00022722"/>
    </source>
</evidence>
<evidence type="ECO:0000256" key="9">
    <source>
        <dbReference type="ARBA" id="ARBA00023204"/>
    </source>
</evidence>
<dbReference type="InterPro" id="IPR006697">
    <property type="entry name" value="RecC"/>
</dbReference>
<feature type="domain" description="RecC C-terminal" evidence="11">
    <location>
        <begin position="807"/>
        <end position="1026"/>
    </location>
</feature>
<comment type="caution">
    <text evidence="12">The sequence shown here is derived from an EMBL/GenBank/DDBJ whole genome shotgun (WGS) entry which is preliminary data.</text>
</comment>
<dbReference type="GO" id="GO:0003678">
    <property type="term" value="F:DNA helicase activity"/>
    <property type="evidence" value="ECO:0007669"/>
    <property type="project" value="UniProtKB-UniRule"/>
</dbReference>
<dbReference type="FunFam" id="3.40.50.300:FF:001153">
    <property type="entry name" value="RecBCD enzyme subunit RecC"/>
    <property type="match status" value="1"/>
</dbReference>
<evidence type="ECO:0000313" key="13">
    <source>
        <dbReference type="Proteomes" id="UP000243469"/>
    </source>
</evidence>
<dbReference type="PANTHER" id="PTHR30591:SF1">
    <property type="entry name" value="RECBCD ENZYME SUBUNIT RECC"/>
    <property type="match status" value="1"/>
</dbReference>
<dbReference type="Gene3D" id="1.10.10.990">
    <property type="match status" value="1"/>
</dbReference>
<evidence type="ECO:0000256" key="5">
    <source>
        <dbReference type="ARBA" id="ARBA00022806"/>
    </source>
</evidence>
<proteinExistence type="inferred from homology"/>
<dbReference type="PANTHER" id="PTHR30591">
    <property type="entry name" value="RECBCD ENZYME SUBUNIT RECC"/>
    <property type="match status" value="1"/>
</dbReference>
<dbReference type="SUPFAM" id="SSF52540">
    <property type="entry name" value="P-loop containing nucleoside triphosphate hydrolases"/>
    <property type="match status" value="2"/>
</dbReference>
<dbReference type="InterPro" id="IPR011335">
    <property type="entry name" value="Restrct_endonuc-II-like"/>
</dbReference>
<comment type="miscellaneous">
    <text evidence="10">In the RecBCD complex, RecB has a slow 3'-5' helicase, an exonuclease activity and loads RecA onto ssDNA, RecD has a fast 5'-3' helicase activity, while RecC stimulates the ATPase and processivity of the RecB helicase and contributes to recognition of the Chi site.</text>
</comment>
<keyword evidence="7 10" id="KW-0067">ATP-binding</keyword>
<evidence type="ECO:0000256" key="7">
    <source>
        <dbReference type="ARBA" id="ARBA00022840"/>
    </source>
</evidence>
<dbReference type="NCBIfam" id="TIGR01450">
    <property type="entry name" value="recC"/>
    <property type="match status" value="1"/>
</dbReference>
<dbReference type="HAMAP" id="MF_01486">
    <property type="entry name" value="RecC"/>
    <property type="match status" value="1"/>
</dbReference>
<dbReference type="InterPro" id="IPR013986">
    <property type="entry name" value="DExx_box_DNA_helicase_dom_sf"/>
</dbReference>
<evidence type="ECO:0000259" key="11">
    <source>
        <dbReference type="Pfam" id="PF17946"/>
    </source>
</evidence>
<dbReference type="GO" id="GO:0009338">
    <property type="term" value="C:exodeoxyribonuclease V complex"/>
    <property type="evidence" value="ECO:0007669"/>
    <property type="project" value="InterPro"/>
</dbReference>